<sequence length="59" mass="6603">MSFGSPLTTSSWRSCHGSDLCSLSCVGVHYRLVSIGLIDNRIRIPPWDCKCIKHLKAKQ</sequence>
<reference evidence="2" key="2">
    <citation type="submission" date="2015-01" db="EMBL/GenBank/DDBJ databases">
        <title>Evolutionary Origins and Diversification of the Mycorrhizal Mutualists.</title>
        <authorList>
            <consortium name="DOE Joint Genome Institute"/>
            <consortium name="Mycorrhizal Genomics Consortium"/>
            <person name="Kohler A."/>
            <person name="Kuo A."/>
            <person name="Nagy L.G."/>
            <person name="Floudas D."/>
            <person name="Copeland A."/>
            <person name="Barry K.W."/>
            <person name="Cichocki N."/>
            <person name="Veneault-Fourrey C."/>
            <person name="LaButti K."/>
            <person name="Lindquist E.A."/>
            <person name="Lipzen A."/>
            <person name="Lundell T."/>
            <person name="Morin E."/>
            <person name="Murat C."/>
            <person name="Riley R."/>
            <person name="Ohm R."/>
            <person name="Sun H."/>
            <person name="Tunlid A."/>
            <person name="Henrissat B."/>
            <person name="Grigoriev I.V."/>
            <person name="Hibbett D.S."/>
            <person name="Martin F."/>
        </authorList>
    </citation>
    <scope>NUCLEOTIDE SEQUENCE [LARGE SCALE GENOMIC DNA]</scope>
    <source>
        <strain evidence="2">441</strain>
    </source>
</reference>
<accession>A0A0C9Z254</accession>
<evidence type="ECO:0000313" key="1">
    <source>
        <dbReference type="EMBL" id="KIK16457.1"/>
    </source>
</evidence>
<name>A0A0C9Z254_9AGAM</name>
<keyword evidence="2" id="KW-1185">Reference proteome</keyword>
<gene>
    <name evidence="1" type="ORF">PISMIDRAFT_686240</name>
</gene>
<proteinExistence type="predicted"/>
<organism evidence="1 2">
    <name type="scientific">Pisolithus microcarpus 441</name>
    <dbReference type="NCBI Taxonomy" id="765257"/>
    <lineage>
        <taxon>Eukaryota</taxon>
        <taxon>Fungi</taxon>
        <taxon>Dikarya</taxon>
        <taxon>Basidiomycota</taxon>
        <taxon>Agaricomycotina</taxon>
        <taxon>Agaricomycetes</taxon>
        <taxon>Agaricomycetidae</taxon>
        <taxon>Boletales</taxon>
        <taxon>Sclerodermatineae</taxon>
        <taxon>Pisolithaceae</taxon>
        <taxon>Pisolithus</taxon>
    </lineage>
</organism>
<dbReference type="EMBL" id="KN833856">
    <property type="protein sequence ID" value="KIK16457.1"/>
    <property type="molecule type" value="Genomic_DNA"/>
</dbReference>
<dbReference type="Proteomes" id="UP000054018">
    <property type="component" value="Unassembled WGS sequence"/>
</dbReference>
<evidence type="ECO:0000313" key="2">
    <source>
        <dbReference type="Proteomes" id="UP000054018"/>
    </source>
</evidence>
<dbReference type="HOGENOM" id="CLU_2961717_0_0_1"/>
<reference evidence="1 2" key="1">
    <citation type="submission" date="2014-04" db="EMBL/GenBank/DDBJ databases">
        <authorList>
            <consortium name="DOE Joint Genome Institute"/>
            <person name="Kuo A."/>
            <person name="Kohler A."/>
            <person name="Costa M.D."/>
            <person name="Nagy L.G."/>
            <person name="Floudas D."/>
            <person name="Copeland A."/>
            <person name="Barry K.W."/>
            <person name="Cichocki N."/>
            <person name="Veneault-Fourrey C."/>
            <person name="LaButti K."/>
            <person name="Lindquist E.A."/>
            <person name="Lipzen A."/>
            <person name="Lundell T."/>
            <person name="Morin E."/>
            <person name="Murat C."/>
            <person name="Sun H."/>
            <person name="Tunlid A."/>
            <person name="Henrissat B."/>
            <person name="Grigoriev I.V."/>
            <person name="Hibbett D.S."/>
            <person name="Martin F."/>
            <person name="Nordberg H.P."/>
            <person name="Cantor M.N."/>
            <person name="Hua S.X."/>
        </authorList>
    </citation>
    <scope>NUCLEOTIDE SEQUENCE [LARGE SCALE GENOMIC DNA]</scope>
    <source>
        <strain evidence="1 2">441</strain>
    </source>
</reference>
<dbReference type="AlphaFoldDB" id="A0A0C9Z254"/>
<protein>
    <submittedName>
        <fullName evidence="1">Unplaced genomic scaffold scaffold_172, whole genome shotgun sequence</fullName>
    </submittedName>
</protein>